<evidence type="ECO:0000313" key="3">
    <source>
        <dbReference type="Proteomes" id="UP000009168"/>
    </source>
</evidence>
<keyword evidence="1" id="KW-0472">Membrane</keyword>
<organism evidence="2 3">
    <name type="scientific">Tetrahymena thermophila (strain SB210)</name>
    <dbReference type="NCBI Taxonomy" id="312017"/>
    <lineage>
        <taxon>Eukaryota</taxon>
        <taxon>Sar</taxon>
        <taxon>Alveolata</taxon>
        <taxon>Ciliophora</taxon>
        <taxon>Intramacronucleata</taxon>
        <taxon>Oligohymenophorea</taxon>
        <taxon>Hymenostomatida</taxon>
        <taxon>Tetrahymenina</taxon>
        <taxon>Tetrahymenidae</taxon>
        <taxon>Tetrahymena</taxon>
    </lineage>
</organism>
<keyword evidence="1" id="KW-1133">Transmembrane helix</keyword>
<dbReference type="Proteomes" id="UP000009168">
    <property type="component" value="Unassembled WGS sequence"/>
</dbReference>
<dbReference type="GeneID" id="24436842"/>
<keyword evidence="1 2" id="KW-0812">Transmembrane</keyword>
<dbReference type="EMBL" id="GG662845">
    <property type="protein sequence ID" value="EWS76377.1"/>
    <property type="molecule type" value="Genomic_DNA"/>
</dbReference>
<protein>
    <submittedName>
        <fullName evidence="2">Transmembrane protein, putative</fullName>
    </submittedName>
</protein>
<name>W7XF05_TETTS</name>
<dbReference type="AlphaFoldDB" id="W7XF05"/>
<proteinExistence type="predicted"/>
<evidence type="ECO:0000256" key="1">
    <source>
        <dbReference type="SAM" id="Phobius"/>
    </source>
</evidence>
<sequence length="100" mass="11955">MDYYAFIIPCVNWIATLLLIIKLQIFMNVFINFTFLSESFMSYILRMFFTKFVFLFMKCENSTAFTKNCKYFYQGYNIQKPENTNSCINSNPQNKLTIKV</sequence>
<dbReference type="KEGG" id="tet:TTHERM_000016299"/>
<feature type="transmembrane region" description="Helical" evidence="1">
    <location>
        <begin position="6"/>
        <end position="33"/>
    </location>
</feature>
<gene>
    <name evidence="2" type="ORF">TTHERM_000016299</name>
</gene>
<evidence type="ECO:0000313" key="2">
    <source>
        <dbReference type="EMBL" id="EWS76377.1"/>
    </source>
</evidence>
<dbReference type="InParanoid" id="W7XF05"/>
<accession>W7XF05</accession>
<dbReference type="RefSeq" id="XP_012651161.1">
    <property type="nucleotide sequence ID" value="XM_012795707.1"/>
</dbReference>
<reference evidence="3" key="1">
    <citation type="journal article" date="2006" name="PLoS Biol.">
        <title>Macronuclear genome sequence of the ciliate Tetrahymena thermophila, a model eukaryote.</title>
        <authorList>
            <person name="Eisen J.A."/>
            <person name="Coyne R.S."/>
            <person name="Wu M."/>
            <person name="Wu D."/>
            <person name="Thiagarajan M."/>
            <person name="Wortman J.R."/>
            <person name="Badger J.H."/>
            <person name="Ren Q."/>
            <person name="Amedeo P."/>
            <person name="Jones K.M."/>
            <person name="Tallon L.J."/>
            <person name="Delcher A.L."/>
            <person name="Salzberg S.L."/>
            <person name="Silva J.C."/>
            <person name="Haas B.J."/>
            <person name="Majoros W.H."/>
            <person name="Farzad M."/>
            <person name="Carlton J.M."/>
            <person name="Smith R.K. Jr."/>
            <person name="Garg J."/>
            <person name="Pearlman R.E."/>
            <person name="Karrer K.M."/>
            <person name="Sun L."/>
            <person name="Manning G."/>
            <person name="Elde N.C."/>
            <person name="Turkewitz A.P."/>
            <person name="Asai D.J."/>
            <person name="Wilkes D.E."/>
            <person name="Wang Y."/>
            <person name="Cai H."/>
            <person name="Collins K."/>
            <person name="Stewart B.A."/>
            <person name="Lee S.R."/>
            <person name="Wilamowska K."/>
            <person name="Weinberg Z."/>
            <person name="Ruzzo W.L."/>
            <person name="Wloga D."/>
            <person name="Gaertig J."/>
            <person name="Frankel J."/>
            <person name="Tsao C.-C."/>
            <person name="Gorovsky M.A."/>
            <person name="Keeling P.J."/>
            <person name="Waller R.F."/>
            <person name="Patron N.J."/>
            <person name="Cherry J.M."/>
            <person name="Stover N.A."/>
            <person name="Krieger C.J."/>
            <person name="del Toro C."/>
            <person name="Ryder H.F."/>
            <person name="Williamson S.C."/>
            <person name="Barbeau R.A."/>
            <person name="Hamilton E.P."/>
            <person name="Orias E."/>
        </authorList>
    </citation>
    <scope>NUCLEOTIDE SEQUENCE [LARGE SCALE GENOMIC DNA]</scope>
    <source>
        <strain evidence="3">SB210</strain>
    </source>
</reference>
<keyword evidence="3" id="KW-1185">Reference proteome</keyword>